<name>A0A8B0SJP6_9GAMM</name>
<dbReference type="GO" id="GO:0044550">
    <property type="term" value="P:secondary metabolite biosynthetic process"/>
    <property type="evidence" value="ECO:0007669"/>
    <property type="project" value="UniProtKB-ARBA"/>
</dbReference>
<dbReference type="Gene3D" id="3.30.559.10">
    <property type="entry name" value="Chloramphenicol acetyltransferase-like domain"/>
    <property type="match status" value="2"/>
</dbReference>
<accession>A0A8B0SJP6</accession>
<dbReference type="SUPFAM" id="SSF52777">
    <property type="entry name" value="CoA-dependent acyltransferases"/>
    <property type="match status" value="4"/>
</dbReference>
<dbReference type="CDD" id="cd05930">
    <property type="entry name" value="A_NRPS"/>
    <property type="match status" value="1"/>
</dbReference>
<dbReference type="PANTHER" id="PTHR45398:SF1">
    <property type="entry name" value="ENZYME, PUTATIVE (JCVI)-RELATED"/>
    <property type="match status" value="1"/>
</dbReference>
<keyword evidence="5" id="KW-0597">Phosphoprotein</keyword>
<dbReference type="InterPro" id="IPR010060">
    <property type="entry name" value="NRPS_synth"/>
</dbReference>
<dbReference type="InterPro" id="IPR023213">
    <property type="entry name" value="CAT-like_dom_sf"/>
</dbReference>
<evidence type="ECO:0000256" key="4">
    <source>
        <dbReference type="ARBA" id="ARBA00022450"/>
    </source>
</evidence>
<dbReference type="PROSITE" id="PS00012">
    <property type="entry name" value="PHOSPHOPANTETHEINE"/>
    <property type="match status" value="1"/>
</dbReference>
<dbReference type="FunFam" id="3.40.50.980:FF:000001">
    <property type="entry name" value="Non-ribosomal peptide synthetase"/>
    <property type="match status" value="1"/>
</dbReference>
<comment type="similarity">
    <text evidence="3">Belongs to the short-chain dehydrogenases/reductases (SDR) family.</text>
</comment>
<dbReference type="NCBIfam" id="TIGR01720">
    <property type="entry name" value="NRPS-para261"/>
    <property type="match status" value="1"/>
</dbReference>
<dbReference type="GO" id="GO:0031177">
    <property type="term" value="F:phosphopantetheine binding"/>
    <property type="evidence" value="ECO:0007669"/>
    <property type="project" value="InterPro"/>
</dbReference>
<dbReference type="Pfam" id="PF00550">
    <property type="entry name" value="PP-binding"/>
    <property type="match status" value="2"/>
</dbReference>
<evidence type="ECO:0000313" key="7">
    <source>
        <dbReference type="EMBL" id="MBO0615210.1"/>
    </source>
</evidence>
<comment type="cofactor">
    <cofactor evidence="1">
        <name>pantetheine 4'-phosphate</name>
        <dbReference type="ChEBI" id="CHEBI:47942"/>
    </cofactor>
</comment>
<feature type="domain" description="Carrier" evidence="6">
    <location>
        <begin position="1224"/>
        <end position="1299"/>
    </location>
</feature>
<dbReference type="GO" id="GO:0003824">
    <property type="term" value="F:catalytic activity"/>
    <property type="evidence" value="ECO:0007669"/>
    <property type="project" value="InterPro"/>
</dbReference>
<dbReference type="Proteomes" id="UP000664466">
    <property type="component" value="Unassembled WGS sequence"/>
</dbReference>
<evidence type="ECO:0000256" key="2">
    <source>
        <dbReference type="ARBA" id="ARBA00006432"/>
    </source>
</evidence>
<keyword evidence="4" id="KW-0596">Phosphopantetheine</keyword>
<dbReference type="Pfam" id="PF13193">
    <property type="entry name" value="AMP-binding_C"/>
    <property type="match status" value="1"/>
</dbReference>
<evidence type="ECO:0000313" key="9">
    <source>
        <dbReference type="Proteomes" id="UP000664466"/>
    </source>
</evidence>
<dbReference type="Gene3D" id="3.30.300.30">
    <property type="match status" value="2"/>
</dbReference>
<dbReference type="Gene3D" id="3.40.50.12780">
    <property type="entry name" value="N-terminal domain of ligase-like"/>
    <property type="match status" value="1"/>
</dbReference>
<dbReference type="InterPro" id="IPR013968">
    <property type="entry name" value="PKS_KR"/>
</dbReference>
<protein>
    <submittedName>
        <fullName evidence="8">Amino acid adenylation domain-containing protein</fullName>
    </submittedName>
</protein>
<dbReference type="FunFam" id="2.30.38.10:FF:000001">
    <property type="entry name" value="Non-ribosomal peptide synthetase PvdI"/>
    <property type="match status" value="1"/>
</dbReference>
<dbReference type="SUPFAM" id="SSF51735">
    <property type="entry name" value="NAD(P)-binding Rossmann-fold domains"/>
    <property type="match status" value="2"/>
</dbReference>
<evidence type="ECO:0000256" key="1">
    <source>
        <dbReference type="ARBA" id="ARBA00001957"/>
    </source>
</evidence>
<reference evidence="8" key="2">
    <citation type="submission" date="2021-04" db="EMBL/GenBank/DDBJ databases">
        <title>Complete Genome and methylome analysis of Thiothrix fructosivorans ATCC 49748.</title>
        <authorList>
            <person name="Fomenkov A."/>
            <person name="Sun L."/>
            <person name="Vincze T."/>
            <person name="Grabovich M.Y."/>
            <person name="Roberts R.J."/>
        </authorList>
    </citation>
    <scope>NUCLEOTIDE SEQUENCE</scope>
    <source>
        <strain evidence="8">ATCC 49748</strain>
    </source>
</reference>
<dbReference type="InterPro" id="IPR036736">
    <property type="entry name" value="ACP-like_sf"/>
</dbReference>
<dbReference type="InterPro" id="IPR006162">
    <property type="entry name" value="Ppantetheine_attach_site"/>
</dbReference>
<evidence type="ECO:0000259" key="6">
    <source>
        <dbReference type="PROSITE" id="PS50075"/>
    </source>
</evidence>
<dbReference type="CDD" id="cd08953">
    <property type="entry name" value="KR_2_SDR_x"/>
    <property type="match status" value="1"/>
</dbReference>
<comment type="similarity">
    <text evidence="2">Belongs to the ATP-dependent AMP-binding enzyme family.</text>
</comment>
<reference evidence="7 9" key="1">
    <citation type="submission" date="2021-03" db="EMBL/GenBank/DDBJ databases">
        <title>Draft genome and methylome analysis of Thiotrix fructosivoruns ATCC 49748.</title>
        <authorList>
            <person name="Fomenkov A."/>
            <person name="Grabovich M.Y."/>
            <person name="Roberts R.J."/>
        </authorList>
    </citation>
    <scope>NUCLEOTIDE SEQUENCE [LARGE SCALE GENOMIC DNA]</scope>
    <source>
        <strain evidence="7 9">ATCC 49748</strain>
    </source>
</reference>
<dbReference type="InterPro" id="IPR009081">
    <property type="entry name" value="PP-bd_ACP"/>
</dbReference>
<dbReference type="EMBL" id="JAFMPM010000008">
    <property type="protein sequence ID" value="MBO0615210.1"/>
    <property type="molecule type" value="Genomic_DNA"/>
</dbReference>
<dbReference type="InterPro" id="IPR020845">
    <property type="entry name" value="AMP-binding_CS"/>
</dbReference>
<dbReference type="SUPFAM" id="SSF47336">
    <property type="entry name" value="ACP-like"/>
    <property type="match status" value="2"/>
</dbReference>
<dbReference type="InterPro" id="IPR036291">
    <property type="entry name" value="NAD(P)-bd_dom_sf"/>
</dbReference>
<keyword evidence="9" id="KW-1185">Reference proteome</keyword>
<dbReference type="NCBIfam" id="TIGR01733">
    <property type="entry name" value="AA-adenyl-dom"/>
    <property type="match status" value="1"/>
</dbReference>
<sequence length="2854" mass="310735">MLPPTPSTRLEDLRNIWELALRQHPDVRDLAVNLQLVGESLRYRHLHDVLPDTGLSASPTLQATTIAPPIASKAASSDQAVAALSLLTGEPLVLPQQLPDTLPAILHQQAARITAASWIFVDADGQEQRFTYADMLNAAETILAGLRQAGLQPQDKVILQLGDNYAILTAFWGCVLGGFVPVIMAPPPSYAETHNDLERLLHVYRHLQQPYLLTDAVRRDSIQQLARWGDFAADRVLALEDCQTQAADTRHHVGSPDDVVFFTLTSGSTGAPKCIPLTHRNLICRAVGVNQANAHQADDVILNWLPFDHIGSISDWHIRCVLLGCTLVYAPKEYVLREPLNWLRLLDRYRITHSWAPNFAYSLILNALAEQGRQGDWDLSCVKALLTAGEAVSPATVAAFLDGVARFGFPSHAICPAFGMAEMGSGVTYFHASAEYPLRFVSVSRASLDSPDGVVAVSAAAADAVSFTSLGPPIPGISLRIVDAHGTLLPMGTVGHFQVKGTAVANGYYQNPQANEQAFLDDGWFDTGDLGFFADGELVISGRAKEVIIINGANFANAEIEVVVESVPGVAVSFTAACAVRMLGQTAEQLAVFFVPNAPARLPQLLPAIQETLLKTLGLMPAYLIPLQRDDIPKTAIGKIQRKPLAQRLEAGEVDSTLQQVDVLLGNERTVPEWFYQRAWQPLAADSREGIMTGLHVILADRLGLADTLRGKLEALGNVCVCVSSSTHVTPQVFAHPSQPLVHVWHLLGYDAAVDEQSPSQEQAVWDACQENNLYSVLALAQALLAYTRDMPQVEPVGFSVVASHSQLVLAEDRLDATKATVPALLKSLAAEQVGLYCRHIDLPLSPLAYKTACLVAESSDRATHSGSEVAWRDGMRYIAGLQKTALAPADKGAARLAQGGLYVLTGGLGGMGVELATFLLTNYQARLLLLGQTALPVAGADVSFKTVARLATWQQLEVLALQSGGAVQYVALDVGGAHALQQAVIAAEQYWQAPLDGIFHLAGTSHEQPIANESRAGMAAILYPKLAGALAIQPLLVQRPQAFVVYSSSAAGFFGGANIAAYAAANAYLDAFAVQQRQQGLRSYSLAWSMWDDVGMSQGATVQALFAAKGYCLISSAEAMRSLLVALAQNQPSLLVGLDGGKAHVRQFRTDVQADAKELVTYCVLAEGCTTAPALPQCSTDLPVPCRMEVVEVIPRLVDGTVDFEELAQQTLPDKRYSSRYLAPRNPLEIQLATIWQEVLKKPKVGVQDNFFALGGASLQVIQCVARLNQALGLELLPGVLFAHPTLEALAQQVAGLTPSAMAEVIVLRASDAPLQASFAQQRLWFLDELEAGDAYNIPVALRLCGVFDMAAFQQAFDAIIQRHEALRTQFVTGDSAPILAAFSPALIRQVDLSALPKAAREAVVLRHARADAQRPFNLAMDVLLRATVLRLAADEHVLLLNLHHIAGDGWSISILARELQTLYAAYREDKPAALPNLPIQYADFAAWQRATLQGERLANLLAFWKQQLSGAPELLQLPTDFLRPEVESYQGGQQAIHVPQTVVDALQPLAQQAGATLYMTLLAAFNVLLYRYSGQDDLVVGSPVACRNRSELEPLIGFFANTLALRTQMDASASFVEVLAQVRSTAQAAFDHQDVPFEKLVEELQLTRTLAYNPLVQVLFALQNVSANEFAFAGIQSQPLDIPAERSLFDLELQLWETPNGLEGFFLYKTALFRAETVQRMAGHFLTLLSGIAAHPQQAVGHLPLLPECERQRLLEDCSGIAALPLADTEPSVMGLIAAQAEYTPNAVAVVDAATGQQLTYRELNTRANQLAHYLRTQGVGAEMPVGLCVERSADMLVGLLGILKAGAVYLPIDPTYPAERIHFMLEQAQVRLVLSQQAVLERVFTPQVLPADTALFALDSQWFALLQQPLDNPALVVTATQLAYLIYTSGSTGQPKGVMVEQGALASHTRTMQQQFGLGANDRVLQFASMSFDVALEQILPALISGARVVIAQPHWSLDEFTTHLQAQQVTVCDLPPAYLHQVLAHWQTQQWQALPASLRLMIVGNDVLPPETVALWREMERGIRLLNAYGPTEATITATCHELNANAIPTCKVPIGRPLSGKTAYVLDTALQPLPIGVPGELYLGGSGVARGYWQRDDLTAERFLANPFGAGRLYRTGDLARWLPDGTLEFIGRVDHQVKLRGFRIELGEIETVLNQYPAVHEAAVIVREDQPGQKRLIAYWTAKPFADASNTDIMQHLQAALPAYMVPAVCVLLEAMPQTANGKINRKALPVPTETEAANDTQYAAPTQPVEQQLADIWANVLGRESVGIHDNFFALGGDSILSLQVVSRARQQGLLFQPKQLFQYQTIAKLASVVEQLTPTATLNTQSQVSGKVELTPMQHWFFAQDFAEAQHHNLAFRAEIAAGLTPEMLTQAWQQVTLHHDALRSRFVQQEGQWQQDCAAEAGELTLAVIDLSDLSPEEQRARWERECCRLQASLNLATGELQRMALFRLGEQQPARLFWCIHHLVVDGVSWRVSLEDLQTACVQLQQGQGIKLPAKTTAFQTWAAWLAQDAVPYVKAELAYWQGVCTNQTAILVADYPANITANTVASQAHIVRQLSAVDTRSLLQDAHQAYHTQVNDLLLTALLQAYQQRTGQSQLRLDLEGHGREVLDTPPGGVAVPAFDLSRTVGWFTSLYPLALTLQGKDAASAIKAVKEQLRAIPNRGMGYGILRYLGKADGLAGQAELCFNYLGQFDASAADTAVLRHAMLDMTTQPHSPQQQRPYVWEINCLVVDGQLQVDCAYSTALHKPATVEAFADAFMSALQAVLAHCRDPQAGGYTSSDFAQAKLKQNQLDQLLNRIKVNKRK</sequence>
<dbReference type="InterPro" id="IPR001242">
    <property type="entry name" value="Condensation_dom"/>
</dbReference>
<dbReference type="Gene3D" id="3.40.50.720">
    <property type="entry name" value="NAD(P)-binding Rossmann-like Domain"/>
    <property type="match status" value="1"/>
</dbReference>
<proteinExistence type="inferred from homology"/>
<dbReference type="SUPFAM" id="SSF56801">
    <property type="entry name" value="Acetyl-CoA synthetase-like"/>
    <property type="match status" value="2"/>
</dbReference>
<dbReference type="PROSITE" id="PS00455">
    <property type="entry name" value="AMP_BINDING"/>
    <property type="match status" value="2"/>
</dbReference>
<dbReference type="InterPro" id="IPR025110">
    <property type="entry name" value="AMP-bd_C"/>
</dbReference>
<dbReference type="PROSITE" id="PS50075">
    <property type="entry name" value="CARRIER"/>
    <property type="match status" value="2"/>
</dbReference>
<dbReference type="CDD" id="cd19534">
    <property type="entry name" value="E_NRPS"/>
    <property type="match status" value="1"/>
</dbReference>
<dbReference type="SMART" id="SM00823">
    <property type="entry name" value="PKS_PP"/>
    <property type="match status" value="2"/>
</dbReference>
<dbReference type="Gene3D" id="1.10.1200.10">
    <property type="entry name" value="ACP-like"/>
    <property type="match status" value="2"/>
</dbReference>
<evidence type="ECO:0000256" key="5">
    <source>
        <dbReference type="ARBA" id="ARBA00022553"/>
    </source>
</evidence>
<organism evidence="8">
    <name type="scientific">Thiothrix fructosivorans</name>
    <dbReference type="NCBI Taxonomy" id="111770"/>
    <lineage>
        <taxon>Bacteria</taxon>
        <taxon>Pseudomonadati</taxon>
        <taxon>Pseudomonadota</taxon>
        <taxon>Gammaproteobacteria</taxon>
        <taxon>Thiotrichales</taxon>
        <taxon>Thiotrichaceae</taxon>
        <taxon>Thiothrix</taxon>
    </lineage>
</organism>
<gene>
    <name evidence="8" type="ORF">J1836_015520</name>
    <name evidence="7" type="ORF">J1836_20130</name>
</gene>
<dbReference type="InterPro" id="IPR020806">
    <property type="entry name" value="PKS_PP-bd"/>
</dbReference>
<dbReference type="Pfam" id="PF00668">
    <property type="entry name" value="Condensation"/>
    <property type="match status" value="2"/>
</dbReference>
<dbReference type="FunFam" id="3.30.300.30:FF:000010">
    <property type="entry name" value="Enterobactin synthetase component F"/>
    <property type="match status" value="1"/>
</dbReference>
<dbReference type="Pfam" id="PF00501">
    <property type="entry name" value="AMP-binding"/>
    <property type="match status" value="2"/>
</dbReference>
<dbReference type="EMBL" id="CP072748">
    <property type="protein sequence ID" value="QTX09997.1"/>
    <property type="molecule type" value="Genomic_DNA"/>
</dbReference>
<dbReference type="RefSeq" id="WP_207252934.1">
    <property type="nucleotide sequence ID" value="NZ_JAFMPM010000008.1"/>
</dbReference>
<dbReference type="Gene3D" id="3.30.559.30">
    <property type="entry name" value="Nonribosomal peptide synthetase, condensation domain"/>
    <property type="match status" value="2"/>
</dbReference>
<dbReference type="InterPro" id="IPR010071">
    <property type="entry name" value="AA_adenyl_dom"/>
</dbReference>
<dbReference type="InterPro" id="IPR057326">
    <property type="entry name" value="KR_dom"/>
</dbReference>
<dbReference type="SMART" id="SM00822">
    <property type="entry name" value="PKS_KR"/>
    <property type="match status" value="1"/>
</dbReference>
<evidence type="ECO:0000313" key="8">
    <source>
        <dbReference type="EMBL" id="QTX09997.1"/>
    </source>
</evidence>
<dbReference type="PANTHER" id="PTHR45398">
    <property type="match status" value="1"/>
</dbReference>
<dbReference type="FunFam" id="3.40.50.12780:FF:000012">
    <property type="entry name" value="Non-ribosomal peptide synthetase"/>
    <property type="match status" value="1"/>
</dbReference>
<dbReference type="InterPro" id="IPR042099">
    <property type="entry name" value="ANL_N_sf"/>
</dbReference>
<dbReference type="FunFam" id="1.10.1200.10:FF:000005">
    <property type="entry name" value="Nonribosomal peptide synthetase 1"/>
    <property type="match status" value="2"/>
</dbReference>
<dbReference type="Gene3D" id="2.30.38.10">
    <property type="entry name" value="Luciferase, Domain 3"/>
    <property type="match status" value="1"/>
</dbReference>
<dbReference type="InterPro" id="IPR000873">
    <property type="entry name" value="AMP-dep_synth/lig_dom"/>
</dbReference>
<evidence type="ECO:0000256" key="3">
    <source>
        <dbReference type="ARBA" id="ARBA00006484"/>
    </source>
</evidence>
<feature type="domain" description="Carrier" evidence="6">
    <location>
        <begin position="2291"/>
        <end position="2365"/>
    </location>
</feature>
<dbReference type="CDD" id="cd19531">
    <property type="entry name" value="LCL_NRPS-like"/>
    <property type="match status" value="1"/>
</dbReference>
<dbReference type="Gene3D" id="3.40.50.980">
    <property type="match status" value="2"/>
</dbReference>
<dbReference type="InterPro" id="IPR045851">
    <property type="entry name" value="AMP-bd_C_sf"/>
</dbReference>
<dbReference type="GO" id="GO:0043041">
    <property type="term" value="P:amino acid activation for nonribosomal peptide biosynthetic process"/>
    <property type="evidence" value="ECO:0007669"/>
    <property type="project" value="UniProtKB-ARBA"/>
</dbReference>
<dbReference type="Pfam" id="PF08659">
    <property type="entry name" value="KR"/>
    <property type="match status" value="1"/>
</dbReference>